<dbReference type="EMBL" id="RPFW01000002">
    <property type="protein sequence ID" value="TVZ04851.1"/>
    <property type="molecule type" value="Genomic_DNA"/>
</dbReference>
<dbReference type="InterPro" id="IPR011697">
    <property type="entry name" value="Peptidase_C26"/>
</dbReference>
<keyword evidence="2" id="KW-1185">Reference proteome</keyword>
<evidence type="ECO:0000313" key="1">
    <source>
        <dbReference type="EMBL" id="TVZ04851.1"/>
    </source>
</evidence>
<dbReference type="OrthoDB" id="9813383at2"/>
<protein>
    <submittedName>
        <fullName evidence="1">Gamma-glutamyl-gamma-aminobutyrate hydrolase family protein</fullName>
    </submittedName>
</protein>
<keyword evidence="1" id="KW-0378">Hydrolase</keyword>
<accession>A0A6P2C3R8</accession>
<reference evidence="1 2" key="1">
    <citation type="submission" date="2018-11" db="EMBL/GenBank/DDBJ databases">
        <title>Trebonia kvetii gen.nov., sp.nov., a novel acidophilic actinobacterium, and proposal of the new actinobacterial family Treboniaceae fam. nov.</title>
        <authorList>
            <person name="Rapoport D."/>
            <person name="Sagova-Mareckova M."/>
            <person name="Sedlacek I."/>
            <person name="Provaznik J."/>
            <person name="Kralova S."/>
            <person name="Pavlinic D."/>
            <person name="Benes V."/>
            <person name="Kopecky J."/>
        </authorList>
    </citation>
    <scope>NUCLEOTIDE SEQUENCE [LARGE SCALE GENOMIC DNA]</scope>
    <source>
        <strain evidence="1 2">15Tr583</strain>
    </source>
</reference>
<dbReference type="CDD" id="cd01745">
    <property type="entry name" value="GATase1_2"/>
    <property type="match status" value="1"/>
</dbReference>
<dbReference type="InterPro" id="IPR044668">
    <property type="entry name" value="PuuD-like"/>
</dbReference>
<dbReference type="AlphaFoldDB" id="A0A6P2C3R8"/>
<dbReference type="SUPFAM" id="SSF52317">
    <property type="entry name" value="Class I glutamine amidotransferase-like"/>
    <property type="match status" value="1"/>
</dbReference>
<gene>
    <name evidence="1" type="ORF">EAS64_09415</name>
</gene>
<dbReference type="GO" id="GO:0006598">
    <property type="term" value="P:polyamine catabolic process"/>
    <property type="evidence" value="ECO:0007669"/>
    <property type="project" value="TreeGrafter"/>
</dbReference>
<dbReference type="GO" id="GO:0033969">
    <property type="term" value="F:gamma-glutamyl-gamma-aminobutyrate hydrolase activity"/>
    <property type="evidence" value="ECO:0007669"/>
    <property type="project" value="TreeGrafter"/>
</dbReference>
<name>A0A6P2C3R8_9ACTN</name>
<dbReference type="Proteomes" id="UP000460272">
    <property type="component" value="Unassembled WGS sequence"/>
</dbReference>
<comment type="caution">
    <text evidence="1">The sequence shown here is derived from an EMBL/GenBank/DDBJ whole genome shotgun (WGS) entry which is preliminary data.</text>
</comment>
<dbReference type="PROSITE" id="PS51273">
    <property type="entry name" value="GATASE_TYPE_1"/>
    <property type="match status" value="1"/>
</dbReference>
<dbReference type="RefSeq" id="WP_145852558.1">
    <property type="nucleotide sequence ID" value="NZ_RPFW01000002.1"/>
</dbReference>
<evidence type="ECO:0000313" key="2">
    <source>
        <dbReference type="Proteomes" id="UP000460272"/>
    </source>
</evidence>
<dbReference type="InterPro" id="IPR029062">
    <property type="entry name" value="Class_I_gatase-like"/>
</dbReference>
<dbReference type="PANTHER" id="PTHR43235:SF1">
    <property type="entry name" value="GLUTAMINE AMIDOTRANSFERASE PB2B2.05-RELATED"/>
    <property type="match status" value="1"/>
</dbReference>
<organism evidence="1 2">
    <name type="scientific">Trebonia kvetii</name>
    <dbReference type="NCBI Taxonomy" id="2480626"/>
    <lineage>
        <taxon>Bacteria</taxon>
        <taxon>Bacillati</taxon>
        <taxon>Actinomycetota</taxon>
        <taxon>Actinomycetes</taxon>
        <taxon>Streptosporangiales</taxon>
        <taxon>Treboniaceae</taxon>
        <taxon>Trebonia</taxon>
    </lineage>
</organism>
<proteinExistence type="predicted"/>
<dbReference type="Gene3D" id="3.40.50.880">
    <property type="match status" value="1"/>
</dbReference>
<sequence>MRPLIAVVGRRASKSCVLRFSGTIAAEAVCDAVLRAGGEPVIWHGGDREAIAEAPARLSSFDAVVLPGGGDLSPARYAQAADVRCAAPDELQDEFDLAVIRSVLRGAGPGASGLDDAVPALAICRGLQVLNVACGGTLRQHLPDGPVPHLGSLHEVTIARGTRLRQLAGADTITVSSYHHQAIDRLGAGLRAIACAPDGCVEAVEHGAAGVLAVQWHPEDQAGPCDQALFDDLVARARDRVSAAIG</sequence>
<dbReference type="GO" id="GO:0005829">
    <property type="term" value="C:cytosol"/>
    <property type="evidence" value="ECO:0007669"/>
    <property type="project" value="TreeGrafter"/>
</dbReference>
<dbReference type="Pfam" id="PF07722">
    <property type="entry name" value="Peptidase_C26"/>
    <property type="match status" value="1"/>
</dbReference>
<dbReference type="PANTHER" id="PTHR43235">
    <property type="entry name" value="GLUTAMINE AMIDOTRANSFERASE PB2B2.05-RELATED"/>
    <property type="match status" value="1"/>
</dbReference>